<keyword evidence="2" id="KW-1003">Cell membrane</keyword>
<dbReference type="GO" id="GO:0005886">
    <property type="term" value="C:plasma membrane"/>
    <property type="evidence" value="ECO:0007669"/>
    <property type="project" value="UniProtKB-SubCell"/>
</dbReference>
<accession>A0A4Y8WRL4</accession>
<gene>
    <name evidence="8" type="ORF">E4P47_01805</name>
</gene>
<dbReference type="InterPro" id="IPR025857">
    <property type="entry name" value="MacB_PCD"/>
</dbReference>
<evidence type="ECO:0000256" key="1">
    <source>
        <dbReference type="ARBA" id="ARBA00004651"/>
    </source>
</evidence>
<feature type="domain" description="MacB-like periplasmic core" evidence="7">
    <location>
        <begin position="21"/>
        <end position="206"/>
    </location>
</feature>
<reference evidence="8 9" key="1">
    <citation type="submission" date="2019-03" db="EMBL/GenBank/DDBJ databases">
        <title>Porphyromonas levii Isolated from the Uterus of Dairy Cows.</title>
        <authorList>
            <person name="Francis A.M."/>
        </authorList>
    </citation>
    <scope>NUCLEOTIDE SEQUENCE [LARGE SCALE GENOMIC DNA]</scope>
    <source>
        <strain evidence="8 9">AF5678</strain>
    </source>
</reference>
<dbReference type="STRING" id="1122973.GCA_000379925_00389"/>
<comment type="caution">
    <text evidence="8">The sequence shown here is derived from an EMBL/GenBank/DDBJ whole genome shotgun (WGS) entry which is preliminary data.</text>
</comment>
<sequence length="434" mass="48957">MKRFIQQTLKLWRDNPLYSGIVVLATALIITFCMVLYMVYALQTNDLAPESNRSRILRSTMGYSWNNKLNADYNIGMSSVVAKAIFEDLEGVEEVSYTTNYRMSGNSAHAGTSRDNSYSRTYMRVDDAYFRIYDYTFVAGAPFTKEQSDANRMEVIITDKLANALYGTNDVVGKTINIARQENKIVGVVKSVSSIFTNSYSEIWRTFDPSDFDWHDDAKDLRGELMATLLVKEGYPKDKVAKQIAIKVEEYNAHRLDDYAFNVGVEDIDKIHIELASDFREYYMGNAKKLNGGLLIGALLIIILLIPAVNMAGIHSSQIEKRMAEVGVRKSYGASSQRIMWQFFSENLMLTLLGGVLAMILSIGMIVILKDSILATSVNFFATADDFRIPWSFFFSPQLFLVMLLFCLLVNTLSAIIPVLRAIRTPIVETLKSV</sequence>
<dbReference type="InterPro" id="IPR003838">
    <property type="entry name" value="ABC3_permease_C"/>
</dbReference>
<dbReference type="PANTHER" id="PTHR30572">
    <property type="entry name" value="MEMBRANE COMPONENT OF TRANSPORTER-RELATED"/>
    <property type="match status" value="1"/>
</dbReference>
<keyword evidence="5" id="KW-0472">Membrane</keyword>
<proteinExistence type="predicted"/>
<feature type="domain" description="ABC3 transporter permease C-terminal" evidence="6">
    <location>
        <begin position="299"/>
        <end position="426"/>
    </location>
</feature>
<evidence type="ECO:0000256" key="5">
    <source>
        <dbReference type="ARBA" id="ARBA00023136"/>
    </source>
</evidence>
<organism evidence="8 9">
    <name type="scientific">Porphyromonas levii</name>
    <dbReference type="NCBI Taxonomy" id="28114"/>
    <lineage>
        <taxon>Bacteria</taxon>
        <taxon>Pseudomonadati</taxon>
        <taxon>Bacteroidota</taxon>
        <taxon>Bacteroidia</taxon>
        <taxon>Bacteroidales</taxon>
        <taxon>Porphyromonadaceae</taxon>
        <taxon>Porphyromonas</taxon>
    </lineage>
</organism>
<evidence type="ECO:0000313" key="8">
    <source>
        <dbReference type="EMBL" id="TFH96722.1"/>
    </source>
</evidence>
<dbReference type="GO" id="GO:0022857">
    <property type="term" value="F:transmembrane transporter activity"/>
    <property type="evidence" value="ECO:0007669"/>
    <property type="project" value="TreeGrafter"/>
</dbReference>
<keyword evidence="4" id="KW-1133">Transmembrane helix</keyword>
<dbReference type="PANTHER" id="PTHR30572:SF18">
    <property type="entry name" value="ABC-TYPE MACROLIDE FAMILY EXPORT SYSTEM PERMEASE COMPONENT 2"/>
    <property type="match status" value="1"/>
</dbReference>
<evidence type="ECO:0000259" key="7">
    <source>
        <dbReference type="Pfam" id="PF12704"/>
    </source>
</evidence>
<keyword evidence="3" id="KW-0812">Transmembrane</keyword>
<dbReference type="AlphaFoldDB" id="A0A4Y8WRL4"/>
<dbReference type="EMBL" id="SPNC01000014">
    <property type="protein sequence ID" value="TFH96722.1"/>
    <property type="molecule type" value="Genomic_DNA"/>
</dbReference>
<evidence type="ECO:0000259" key="6">
    <source>
        <dbReference type="Pfam" id="PF02687"/>
    </source>
</evidence>
<dbReference type="RefSeq" id="WP_134849235.1">
    <property type="nucleotide sequence ID" value="NZ_CP197400.1"/>
</dbReference>
<keyword evidence="9" id="KW-1185">Reference proteome</keyword>
<dbReference type="OrthoDB" id="1109882at2"/>
<evidence type="ECO:0000256" key="4">
    <source>
        <dbReference type="ARBA" id="ARBA00022989"/>
    </source>
</evidence>
<dbReference type="Proteomes" id="UP000297225">
    <property type="component" value="Unassembled WGS sequence"/>
</dbReference>
<dbReference type="Pfam" id="PF12704">
    <property type="entry name" value="MacB_PCD"/>
    <property type="match status" value="1"/>
</dbReference>
<evidence type="ECO:0000256" key="3">
    <source>
        <dbReference type="ARBA" id="ARBA00022692"/>
    </source>
</evidence>
<dbReference type="InterPro" id="IPR050250">
    <property type="entry name" value="Macrolide_Exporter_MacB"/>
</dbReference>
<evidence type="ECO:0000256" key="2">
    <source>
        <dbReference type="ARBA" id="ARBA00022475"/>
    </source>
</evidence>
<evidence type="ECO:0000313" key="9">
    <source>
        <dbReference type="Proteomes" id="UP000297225"/>
    </source>
</evidence>
<protein>
    <submittedName>
        <fullName evidence="8">ABC transporter permease</fullName>
    </submittedName>
</protein>
<comment type="subcellular location">
    <subcellularLocation>
        <location evidence="1">Cell membrane</location>
        <topology evidence="1">Multi-pass membrane protein</topology>
    </subcellularLocation>
</comment>
<name>A0A4Y8WRL4_9PORP</name>
<dbReference type="Pfam" id="PF02687">
    <property type="entry name" value="FtsX"/>
    <property type="match status" value="1"/>
</dbReference>